<proteinExistence type="predicted"/>
<dbReference type="Gene3D" id="3.30.710.10">
    <property type="entry name" value="Potassium Channel Kv1.1, Chain A"/>
    <property type="match status" value="1"/>
</dbReference>
<dbReference type="InterPro" id="IPR000210">
    <property type="entry name" value="BTB/POZ_dom"/>
</dbReference>
<dbReference type="InterPro" id="IPR011333">
    <property type="entry name" value="SKP1/BTB/POZ_sf"/>
</dbReference>
<sequence length="566" mass="59616">MMGDSPMSPQLDAADVVQNGGPQQPALTAFLPYLKAAKYADAVLKIKTTDNKINTVPVHRVLLSYRSPFFEDLFSQTLPTETNSKGLPMYPLPVLPSHKALHEVLGLSLWWIYSMEDNEISIPESKWDQIVGVRHVAEIFELPRLHSYSDRVLKTSIENPTSTPDDIFTIADEAAKWGVRDIENLAIDRLVDLLASPATDDDTLAVTSFTTFSAILDHTDPTKHFALVRRYVAARSRPHLVLPSDQSAALWNRVPFDALGVEDIENAFVDNNVPISLVLDAASSKIATDSHALLRASFDLFFATVDHATADVLDAEPSHLFVPWPANQTYQMVRAYVHANPDLDGGQREDLWSKVRLEDLTLDELEEANRDGSAPRNALVTALFAKLRTPGAGGPSSFMVGSFGGGGGGGGGSGGPPSLQSRPSVASFPRGLPPTPQSHQGSSSSSMSRLPPSISSGGGSQGGPYTLGPQPVIDTQLGVDLPWATPGQVGGLDNSDAQSVGTVPVPLSPPASMGGASGGGAGAVNGGGSNGNGAAAPPPTTSGKAVSVSGKKGAGIQRFLRESLIG</sequence>
<organism evidence="3 4">
    <name type="scientific">Gonapodya prolifera (strain JEL478)</name>
    <name type="common">Monoblepharis prolifera</name>
    <dbReference type="NCBI Taxonomy" id="1344416"/>
    <lineage>
        <taxon>Eukaryota</taxon>
        <taxon>Fungi</taxon>
        <taxon>Fungi incertae sedis</taxon>
        <taxon>Chytridiomycota</taxon>
        <taxon>Chytridiomycota incertae sedis</taxon>
        <taxon>Monoblepharidomycetes</taxon>
        <taxon>Monoblepharidales</taxon>
        <taxon>Gonapodyaceae</taxon>
        <taxon>Gonapodya</taxon>
    </lineage>
</organism>
<dbReference type="SUPFAM" id="SSF54695">
    <property type="entry name" value="POZ domain"/>
    <property type="match status" value="1"/>
</dbReference>
<dbReference type="AlphaFoldDB" id="A0A139AD76"/>
<evidence type="ECO:0000313" key="4">
    <source>
        <dbReference type="Proteomes" id="UP000070544"/>
    </source>
</evidence>
<accession>A0A139AD76</accession>
<feature type="domain" description="BTB" evidence="2">
    <location>
        <begin position="40"/>
        <end position="105"/>
    </location>
</feature>
<keyword evidence="4" id="KW-1185">Reference proteome</keyword>
<name>A0A139AD76_GONPJ</name>
<feature type="compositionally biased region" description="Gly residues" evidence="1">
    <location>
        <begin position="515"/>
        <end position="531"/>
    </location>
</feature>
<reference evidence="3 4" key="1">
    <citation type="journal article" date="2015" name="Genome Biol. Evol.">
        <title>Phylogenomic analyses indicate that early fungi evolved digesting cell walls of algal ancestors of land plants.</title>
        <authorList>
            <person name="Chang Y."/>
            <person name="Wang S."/>
            <person name="Sekimoto S."/>
            <person name="Aerts A.L."/>
            <person name="Choi C."/>
            <person name="Clum A."/>
            <person name="LaButti K.M."/>
            <person name="Lindquist E.A."/>
            <person name="Yee Ngan C."/>
            <person name="Ohm R.A."/>
            <person name="Salamov A.A."/>
            <person name="Grigoriev I.V."/>
            <person name="Spatafora J.W."/>
            <person name="Berbee M.L."/>
        </authorList>
    </citation>
    <scope>NUCLEOTIDE SEQUENCE [LARGE SCALE GENOMIC DNA]</scope>
    <source>
        <strain evidence="3 4">JEL478</strain>
    </source>
</reference>
<evidence type="ECO:0000313" key="3">
    <source>
        <dbReference type="EMBL" id="KXS14751.1"/>
    </source>
</evidence>
<protein>
    <recommendedName>
        <fullName evidence="2">BTB domain-containing protein</fullName>
    </recommendedName>
</protein>
<dbReference type="PROSITE" id="PS50097">
    <property type="entry name" value="BTB"/>
    <property type="match status" value="1"/>
</dbReference>
<dbReference type="CDD" id="cd18186">
    <property type="entry name" value="BTB_POZ_ZBTB_KLHL-like"/>
    <property type="match status" value="1"/>
</dbReference>
<dbReference type="Pfam" id="PF00651">
    <property type="entry name" value="BTB"/>
    <property type="match status" value="1"/>
</dbReference>
<dbReference type="EMBL" id="KQ965767">
    <property type="protein sequence ID" value="KXS14751.1"/>
    <property type="molecule type" value="Genomic_DNA"/>
</dbReference>
<dbReference type="OrthoDB" id="2106269at2759"/>
<dbReference type="Proteomes" id="UP000070544">
    <property type="component" value="Unassembled WGS sequence"/>
</dbReference>
<feature type="compositionally biased region" description="Low complexity" evidence="1">
    <location>
        <begin position="437"/>
        <end position="455"/>
    </location>
</feature>
<evidence type="ECO:0000256" key="1">
    <source>
        <dbReference type="SAM" id="MobiDB-lite"/>
    </source>
</evidence>
<gene>
    <name evidence="3" type="ORF">M427DRAFT_337757</name>
</gene>
<feature type="compositionally biased region" description="Gly residues" evidence="1">
    <location>
        <begin position="402"/>
        <end position="415"/>
    </location>
</feature>
<evidence type="ECO:0000259" key="2">
    <source>
        <dbReference type="PROSITE" id="PS50097"/>
    </source>
</evidence>
<feature type="region of interest" description="Disordered" evidence="1">
    <location>
        <begin position="398"/>
        <end position="552"/>
    </location>
</feature>